<dbReference type="RefSeq" id="WP_138099320.1">
    <property type="nucleotide sequence ID" value="NZ_CP040428.1"/>
</dbReference>
<dbReference type="InterPro" id="IPR011690">
    <property type="entry name" value="P_starv_induced_PsiF"/>
</dbReference>
<reference evidence="2 3" key="1">
    <citation type="submission" date="2019-05" db="EMBL/GenBank/DDBJ databases">
        <title>Complete genome sequence of Izhakiella calystegiae KSNA2, an endophyte isolated from beach morning glory (Calystegia soldanella).</title>
        <authorList>
            <person name="Jiang L."/>
            <person name="Jeong J.C."/>
            <person name="Kim C.Y."/>
            <person name="Kim D.H."/>
            <person name="Kim S.W."/>
            <person name="Lee j."/>
        </authorList>
    </citation>
    <scope>NUCLEOTIDE SEQUENCE [LARGE SCALE GENOMIC DNA]</scope>
    <source>
        <strain evidence="2 3">KSNA2</strain>
    </source>
</reference>
<keyword evidence="1" id="KW-0732">Signal</keyword>
<dbReference type="AlphaFoldDB" id="A0A4P8YRK2"/>
<dbReference type="PROSITE" id="PS51257">
    <property type="entry name" value="PROKAR_LIPOPROTEIN"/>
    <property type="match status" value="1"/>
</dbReference>
<protein>
    <recommendedName>
        <fullName evidence="4">Phosphate starvation-inducible protein PsiF</fullName>
    </recommendedName>
</protein>
<accession>A0A4P8YRK2</accession>
<dbReference type="KEGG" id="izh:FEM41_24290"/>
<evidence type="ECO:0000313" key="3">
    <source>
        <dbReference type="Proteomes" id="UP000302163"/>
    </source>
</evidence>
<organism evidence="2 3">
    <name type="scientific">Jejubacter calystegiae</name>
    <dbReference type="NCBI Taxonomy" id="2579935"/>
    <lineage>
        <taxon>Bacteria</taxon>
        <taxon>Pseudomonadati</taxon>
        <taxon>Pseudomonadota</taxon>
        <taxon>Gammaproteobacteria</taxon>
        <taxon>Enterobacterales</taxon>
        <taxon>Enterobacteriaceae</taxon>
        <taxon>Jejubacter</taxon>
    </lineage>
</organism>
<proteinExistence type="predicted"/>
<feature type="signal peptide" evidence="1">
    <location>
        <begin position="1"/>
        <end position="21"/>
    </location>
</feature>
<sequence>MKKLFMAMVVIGMACGASVQAAEKQATPQQQRMTVCNQQAGAKSLKGDERKSFMSNCLKKDAAQAEKKLTPQQAKMKRCNADAAKKSLSGDARKSFMSNCLKKA</sequence>
<feature type="chain" id="PRO_5020646076" description="Phosphate starvation-inducible protein PsiF" evidence="1">
    <location>
        <begin position="22"/>
        <end position="104"/>
    </location>
</feature>
<name>A0A4P8YRK2_9ENTR</name>
<evidence type="ECO:0000256" key="1">
    <source>
        <dbReference type="SAM" id="SignalP"/>
    </source>
</evidence>
<gene>
    <name evidence="2" type="ORF">FEM41_24290</name>
</gene>
<evidence type="ECO:0008006" key="4">
    <source>
        <dbReference type="Google" id="ProtNLM"/>
    </source>
</evidence>
<dbReference type="EMBL" id="CP040428">
    <property type="protein sequence ID" value="QCT22816.1"/>
    <property type="molecule type" value="Genomic_DNA"/>
</dbReference>
<dbReference type="OrthoDB" id="8001925at2"/>
<keyword evidence="3" id="KW-1185">Reference proteome</keyword>
<evidence type="ECO:0000313" key="2">
    <source>
        <dbReference type="EMBL" id="QCT22816.1"/>
    </source>
</evidence>
<dbReference type="Proteomes" id="UP000302163">
    <property type="component" value="Chromosome"/>
</dbReference>
<dbReference type="Pfam" id="PF07769">
    <property type="entry name" value="PsiF_repeat"/>
    <property type="match status" value="2"/>
</dbReference>